<accession>A0A4Q9VLC8</accession>
<dbReference type="RefSeq" id="WP_131310695.1">
    <property type="nucleotide sequence ID" value="NZ_SJFN01000026.1"/>
</dbReference>
<dbReference type="AlphaFoldDB" id="A0A4Q9VLC8"/>
<comment type="caution">
    <text evidence="1">The sequence shown here is derived from an EMBL/GenBank/DDBJ whole genome shotgun (WGS) entry which is preliminary data.</text>
</comment>
<sequence>MTSILAAPVSVAAVDLTVDAVPLSATDAERAAVAAHFAAATAANPKIWNGPFYLFERAGPVTAAGFSAHARRTDFATFLHWRAAPDARFTHIFPVAAVTTADDRLLVGVMGAATANPGKIYPPSGSFDPDDETDGRLDPVANMVRELAEEVGLDVAGLTPDPGFVLYPAGPCRIAIVRRFRAPAPSAAYAPAIAAHVAADPHQELAAFRFLGFDERIAPTATVGYVDALLADLATRRI</sequence>
<dbReference type="OrthoDB" id="9806849at2"/>
<proteinExistence type="predicted"/>
<reference evidence="1 2" key="1">
    <citation type="submission" date="2019-02" db="EMBL/GenBank/DDBJ databases">
        <title>Siculibacillus lacustris gen. nov., sp. nov., a new rosette-forming bacterium isolated from a freshwater crater lake (Lake St. Ana, Romania).</title>
        <authorList>
            <person name="Felfoldi T."/>
            <person name="Marton Z."/>
            <person name="Szabo A."/>
            <person name="Mentes A."/>
            <person name="Boka K."/>
            <person name="Marialigeti K."/>
            <person name="Mathe I."/>
            <person name="Koncz M."/>
            <person name="Schumann P."/>
            <person name="Toth E."/>
        </authorList>
    </citation>
    <scope>NUCLEOTIDE SEQUENCE [LARGE SCALE GENOMIC DNA]</scope>
    <source>
        <strain evidence="1 2">SA-279</strain>
    </source>
</reference>
<dbReference type="Gene3D" id="3.90.79.10">
    <property type="entry name" value="Nucleoside Triphosphate Pyrophosphohydrolase"/>
    <property type="match status" value="1"/>
</dbReference>
<gene>
    <name evidence="1" type="ORF">EYW49_16330</name>
</gene>
<keyword evidence="2" id="KW-1185">Reference proteome</keyword>
<dbReference type="InterPro" id="IPR015797">
    <property type="entry name" value="NUDIX_hydrolase-like_dom_sf"/>
</dbReference>
<name>A0A4Q9VLC8_9HYPH</name>
<evidence type="ECO:0000313" key="2">
    <source>
        <dbReference type="Proteomes" id="UP000292781"/>
    </source>
</evidence>
<organism evidence="1 2">
    <name type="scientific">Siculibacillus lacustris</name>
    <dbReference type="NCBI Taxonomy" id="1549641"/>
    <lineage>
        <taxon>Bacteria</taxon>
        <taxon>Pseudomonadati</taxon>
        <taxon>Pseudomonadota</taxon>
        <taxon>Alphaproteobacteria</taxon>
        <taxon>Hyphomicrobiales</taxon>
        <taxon>Ancalomicrobiaceae</taxon>
        <taxon>Siculibacillus</taxon>
    </lineage>
</organism>
<dbReference type="SUPFAM" id="SSF55811">
    <property type="entry name" value="Nudix"/>
    <property type="match status" value="1"/>
</dbReference>
<dbReference type="EMBL" id="SJFN01000026">
    <property type="protein sequence ID" value="TBW35384.1"/>
    <property type="molecule type" value="Genomic_DNA"/>
</dbReference>
<dbReference type="CDD" id="cd02883">
    <property type="entry name" value="NUDIX_Hydrolase"/>
    <property type="match status" value="1"/>
</dbReference>
<protein>
    <submittedName>
        <fullName evidence="1">NUDIX hydrolase</fullName>
    </submittedName>
</protein>
<dbReference type="Proteomes" id="UP000292781">
    <property type="component" value="Unassembled WGS sequence"/>
</dbReference>
<evidence type="ECO:0000313" key="1">
    <source>
        <dbReference type="EMBL" id="TBW35384.1"/>
    </source>
</evidence>
<dbReference type="GO" id="GO:0016787">
    <property type="term" value="F:hydrolase activity"/>
    <property type="evidence" value="ECO:0007669"/>
    <property type="project" value="UniProtKB-KW"/>
</dbReference>
<keyword evidence="1" id="KW-0378">Hydrolase</keyword>